<accession>A0ABQ9YE41</accession>
<dbReference type="EMBL" id="JARBJD010000013">
    <property type="protein sequence ID" value="KAK2961980.1"/>
    <property type="molecule type" value="Genomic_DNA"/>
</dbReference>
<feature type="region of interest" description="Disordered" evidence="1">
    <location>
        <begin position="1"/>
        <end position="29"/>
    </location>
</feature>
<evidence type="ECO:0000313" key="2">
    <source>
        <dbReference type="EMBL" id="KAK2961980.1"/>
    </source>
</evidence>
<dbReference type="Proteomes" id="UP001281761">
    <property type="component" value="Unassembled WGS sequence"/>
</dbReference>
<evidence type="ECO:0000256" key="1">
    <source>
        <dbReference type="SAM" id="MobiDB-lite"/>
    </source>
</evidence>
<feature type="compositionally biased region" description="Low complexity" evidence="1">
    <location>
        <begin position="13"/>
        <end position="28"/>
    </location>
</feature>
<protein>
    <submittedName>
        <fullName evidence="2">Uncharacterized protein</fullName>
    </submittedName>
</protein>
<sequence length="918" mass="105250">MPPKHKLGRKRNQTQSTTGTQSTLSSKSDNYIVHSTIPNTIENDNDSSLDSLLIPSTTDVVTITANDRHYIRVSKQIRQNELERQRMNVDALLEKVHLEGGEITLRTFTTSDWRLVLQDSITTDDLQQGCISLFKQVNSGMTMTPNDVFHAVHFLEYSTIHIKHRKYPDNSLFKTIFPDVSQCRTKLTSALTKLVSHPSVSLRTAALSFLDAEISESSKQLSPRIATTLMLPQLFESMKPHEIPINGTTIEFHRRVTTIVDTFTDDLPRVIVCHPPITSYATLHKIAASEPVNPDFKPFCNYLQHLIASPACPPDCPSGISLFSKMKIYPRNINYFHSNSFHPGLEPIFSELRKNLTEELASLLDLTTSRKTLHQLLFGQRKERDEHGWVDTFENILVRLRKGRQISDLGLQSFLCFLSNCPETINPIIRADGTFSLKVDGKVKSTLELPTSFISSLVTTRPHYASVVLSLFHWLFSVYDPAALLMDFQNGWFSQLFEAVNPSKLPFTNEFLPLHTQLVHVMKEYLAKIREYPESKDRPQTRRNLNKICLSFRKITKDYLIHLSLHPFALKTKYNSNIILDFFANFFGITHKQRVLTQFRVEMRKEIDASALSSPSPPFILTSELVCHLTGDEIMNVVDRIVGLIESDSPISDDTILRICVFHTNQLKCVYLPELFRKAGRSTEQCFHTFNSLLSLPFDYFDLHPINSLLTPKPKTLQPTFDEWDDVDLAIVGIVMATIHEDRLSFKSASSQLLTFGVEVLPQLSHCASRLTLSQLEQLLTPSIDLLRTFYLRLCPSTYEERQLCEHGFVNLYRLSEKHVITQCLSRLGFFSRIVDGLLNDRLFFDCKSVLDIFLHQARASGKEGTDRRALQRTVHHFLEEGWQDAVDFVFVKKKETFYRNDRIEYVKEMMQFLGVNF</sequence>
<name>A0ABQ9YE41_9EUKA</name>
<organism evidence="2 3">
    <name type="scientific">Blattamonas nauphoetae</name>
    <dbReference type="NCBI Taxonomy" id="2049346"/>
    <lineage>
        <taxon>Eukaryota</taxon>
        <taxon>Metamonada</taxon>
        <taxon>Preaxostyla</taxon>
        <taxon>Oxymonadida</taxon>
        <taxon>Blattamonas</taxon>
    </lineage>
</organism>
<reference evidence="2 3" key="1">
    <citation type="journal article" date="2022" name="bioRxiv">
        <title>Genomics of Preaxostyla Flagellates Illuminates Evolutionary Transitions and the Path Towards Mitochondrial Loss.</title>
        <authorList>
            <person name="Novak L.V.F."/>
            <person name="Treitli S.C."/>
            <person name="Pyrih J."/>
            <person name="Halakuc P."/>
            <person name="Pipaliya S.V."/>
            <person name="Vacek V."/>
            <person name="Brzon O."/>
            <person name="Soukal P."/>
            <person name="Eme L."/>
            <person name="Dacks J.B."/>
            <person name="Karnkowska A."/>
            <person name="Elias M."/>
            <person name="Hampl V."/>
        </authorList>
    </citation>
    <scope>NUCLEOTIDE SEQUENCE [LARGE SCALE GENOMIC DNA]</scope>
    <source>
        <strain evidence="2">NAU3</strain>
        <tissue evidence="2">Gut</tissue>
    </source>
</reference>
<feature type="compositionally biased region" description="Basic residues" evidence="1">
    <location>
        <begin position="1"/>
        <end position="12"/>
    </location>
</feature>
<comment type="caution">
    <text evidence="2">The sequence shown here is derived from an EMBL/GenBank/DDBJ whole genome shotgun (WGS) entry which is preliminary data.</text>
</comment>
<proteinExistence type="predicted"/>
<keyword evidence="3" id="KW-1185">Reference proteome</keyword>
<evidence type="ECO:0000313" key="3">
    <source>
        <dbReference type="Proteomes" id="UP001281761"/>
    </source>
</evidence>
<gene>
    <name evidence="2" type="ORF">BLNAU_3036</name>
</gene>